<gene>
    <name evidence="2" type="ORF">SAMN03080614_100261</name>
</gene>
<dbReference type="AlphaFoldDB" id="A0A1H9YBQ4"/>
<dbReference type="Pfam" id="PF14209">
    <property type="entry name" value="DUF4321"/>
    <property type="match status" value="1"/>
</dbReference>
<keyword evidence="1" id="KW-1133">Transmembrane helix</keyword>
<dbReference type="EMBL" id="FOIF01000002">
    <property type="protein sequence ID" value="SES65916.1"/>
    <property type="molecule type" value="Genomic_DNA"/>
</dbReference>
<evidence type="ECO:0008006" key="4">
    <source>
        <dbReference type="Google" id="ProtNLM"/>
    </source>
</evidence>
<dbReference type="Proteomes" id="UP000243819">
    <property type="component" value="Unassembled WGS sequence"/>
</dbReference>
<evidence type="ECO:0000256" key="1">
    <source>
        <dbReference type="SAM" id="Phobius"/>
    </source>
</evidence>
<dbReference type="STRING" id="1120990.SAMN03080614_100261"/>
<organism evidence="2 3">
    <name type="scientific">Anaerobranca gottschalkii DSM 13577</name>
    <dbReference type="NCBI Taxonomy" id="1120990"/>
    <lineage>
        <taxon>Bacteria</taxon>
        <taxon>Bacillati</taxon>
        <taxon>Bacillota</taxon>
        <taxon>Clostridia</taxon>
        <taxon>Eubacteriales</taxon>
        <taxon>Proteinivoracaceae</taxon>
        <taxon>Anaerobranca</taxon>
    </lineage>
</organism>
<sequence length="81" mass="9033">MKKTLDPWILIIFIVIGALLGNVIGNIFDLEIFKISKNVGLYPTTLDLAVLTINFGFLVSLNLASVIGIFLSIIFYKKFVQ</sequence>
<keyword evidence="1" id="KW-0472">Membrane</keyword>
<dbReference type="RefSeq" id="WP_091348122.1">
    <property type="nucleotide sequence ID" value="NZ_FOIF01000002.1"/>
</dbReference>
<evidence type="ECO:0000313" key="2">
    <source>
        <dbReference type="EMBL" id="SES65916.1"/>
    </source>
</evidence>
<dbReference type="InterPro" id="IPR025470">
    <property type="entry name" value="DUF4321"/>
</dbReference>
<keyword evidence="3" id="KW-1185">Reference proteome</keyword>
<proteinExistence type="predicted"/>
<dbReference type="OrthoDB" id="2085896at2"/>
<feature type="transmembrane region" description="Helical" evidence="1">
    <location>
        <begin position="48"/>
        <end position="76"/>
    </location>
</feature>
<keyword evidence="1" id="KW-0812">Transmembrane</keyword>
<evidence type="ECO:0000313" key="3">
    <source>
        <dbReference type="Proteomes" id="UP000243819"/>
    </source>
</evidence>
<name>A0A1H9YBQ4_9FIRM</name>
<protein>
    <recommendedName>
        <fullName evidence="4">DUF4321 domain-containing protein</fullName>
    </recommendedName>
</protein>
<accession>A0A1H9YBQ4</accession>
<reference evidence="3" key="1">
    <citation type="submission" date="2016-10" db="EMBL/GenBank/DDBJ databases">
        <authorList>
            <person name="Varghese N."/>
            <person name="Submissions S."/>
        </authorList>
    </citation>
    <scope>NUCLEOTIDE SEQUENCE [LARGE SCALE GENOMIC DNA]</scope>
    <source>
        <strain evidence="3">DSM 13577</strain>
    </source>
</reference>
<feature type="transmembrane region" description="Helical" evidence="1">
    <location>
        <begin position="7"/>
        <end position="28"/>
    </location>
</feature>